<reference evidence="2" key="1">
    <citation type="journal article" date="2019" name="Int. J. Syst. Evol. Microbiol.">
        <title>The Global Catalogue of Microorganisms (GCM) 10K type strain sequencing project: providing services to taxonomists for standard genome sequencing and annotation.</title>
        <authorList>
            <consortium name="The Broad Institute Genomics Platform"/>
            <consortium name="The Broad Institute Genome Sequencing Center for Infectious Disease"/>
            <person name="Wu L."/>
            <person name="Ma J."/>
        </authorList>
    </citation>
    <scope>NUCLEOTIDE SEQUENCE [LARGE SCALE GENOMIC DNA]</scope>
    <source>
        <strain evidence="2">JCM 16704</strain>
    </source>
</reference>
<name>A0ABP7Y5Q8_9SPHI</name>
<dbReference type="RefSeq" id="WP_344672700.1">
    <property type="nucleotide sequence ID" value="NZ_BAAAZI010000001.1"/>
</dbReference>
<dbReference type="Proteomes" id="UP001500101">
    <property type="component" value="Unassembled WGS sequence"/>
</dbReference>
<evidence type="ECO:0000313" key="1">
    <source>
        <dbReference type="EMBL" id="GAA4131059.1"/>
    </source>
</evidence>
<evidence type="ECO:0000313" key="2">
    <source>
        <dbReference type="Proteomes" id="UP001500101"/>
    </source>
</evidence>
<protein>
    <submittedName>
        <fullName evidence="1">Uncharacterized protein</fullName>
    </submittedName>
</protein>
<keyword evidence="2" id="KW-1185">Reference proteome</keyword>
<dbReference type="EMBL" id="BAAAZI010000001">
    <property type="protein sequence ID" value="GAA4131059.1"/>
    <property type="molecule type" value="Genomic_DNA"/>
</dbReference>
<gene>
    <name evidence="1" type="ORF">GCM10022216_00770</name>
</gene>
<sequence length="130" mass="14247">MSEKNIKTEELHITDSKGNSKIVLAVKDDIATIQFNQKEGKPGMSITLDQDGLAAIKLVNPNPELPSTILEVDDKGTHIRFDHPKGNSAYLFLNNAGASGIVMNAAKEDRRYQVVVSENGKVIIKNMDVE</sequence>
<organism evidence="1 2">
    <name type="scientific">Sphingobacterium kyonggiense</name>
    <dbReference type="NCBI Taxonomy" id="714075"/>
    <lineage>
        <taxon>Bacteria</taxon>
        <taxon>Pseudomonadati</taxon>
        <taxon>Bacteroidota</taxon>
        <taxon>Sphingobacteriia</taxon>
        <taxon>Sphingobacteriales</taxon>
        <taxon>Sphingobacteriaceae</taxon>
        <taxon>Sphingobacterium</taxon>
    </lineage>
</organism>
<proteinExistence type="predicted"/>
<accession>A0ABP7Y5Q8</accession>
<comment type="caution">
    <text evidence="1">The sequence shown here is derived from an EMBL/GenBank/DDBJ whole genome shotgun (WGS) entry which is preliminary data.</text>
</comment>